<proteinExistence type="predicted"/>
<evidence type="ECO:0000256" key="2">
    <source>
        <dbReference type="ARBA" id="ARBA00022771"/>
    </source>
</evidence>
<evidence type="ECO:0000313" key="7">
    <source>
        <dbReference type="EMBL" id="KAJ8613508.1"/>
    </source>
</evidence>
<keyword evidence="3" id="KW-0862">Zinc</keyword>
<dbReference type="InterPro" id="IPR027417">
    <property type="entry name" value="P-loop_NTPase"/>
</dbReference>
<dbReference type="GO" id="GO:0016887">
    <property type="term" value="F:ATP hydrolysis activity"/>
    <property type="evidence" value="ECO:0007669"/>
    <property type="project" value="TreeGrafter"/>
</dbReference>
<evidence type="ECO:0000313" key="8">
    <source>
        <dbReference type="Proteomes" id="UP001230188"/>
    </source>
</evidence>
<evidence type="ECO:0000256" key="1">
    <source>
        <dbReference type="ARBA" id="ARBA00022723"/>
    </source>
</evidence>
<keyword evidence="1" id="KW-0479">Metal-binding</keyword>
<dbReference type="GO" id="GO:0005634">
    <property type="term" value="C:nucleus"/>
    <property type="evidence" value="ECO:0007669"/>
    <property type="project" value="TreeGrafter"/>
</dbReference>
<keyword evidence="2" id="KW-0863">Zinc-finger</keyword>
<dbReference type="GO" id="GO:0008270">
    <property type="term" value="F:zinc ion binding"/>
    <property type="evidence" value="ECO:0007669"/>
    <property type="project" value="UniProtKB-KW"/>
</dbReference>
<dbReference type="GO" id="GO:0042393">
    <property type="term" value="F:histone binding"/>
    <property type="evidence" value="ECO:0007669"/>
    <property type="project" value="TreeGrafter"/>
</dbReference>
<dbReference type="GO" id="GO:0003682">
    <property type="term" value="F:chromatin binding"/>
    <property type="evidence" value="ECO:0007669"/>
    <property type="project" value="TreeGrafter"/>
</dbReference>
<feature type="compositionally biased region" description="Low complexity" evidence="5">
    <location>
        <begin position="319"/>
        <end position="331"/>
    </location>
</feature>
<feature type="domain" description="Zinc finger PHD-type" evidence="6">
    <location>
        <begin position="279"/>
        <end position="355"/>
    </location>
</feature>
<dbReference type="EMBL" id="JAQMWT010000028">
    <property type="protein sequence ID" value="KAJ8613508.1"/>
    <property type="molecule type" value="Genomic_DNA"/>
</dbReference>
<keyword evidence="8" id="KW-1185">Reference proteome</keyword>
<dbReference type="GO" id="GO:0140658">
    <property type="term" value="F:ATP-dependent chromatin remodeler activity"/>
    <property type="evidence" value="ECO:0007669"/>
    <property type="project" value="TreeGrafter"/>
</dbReference>
<dbReference type="Proteomes" id="UP001230188">
    <property type="component" value="Unassembled WGS sequence"/>
</dbReference>
<dbReference type="InterPro" id="IPR013083">
    <property type="entry name" value="Znf_RING/FYVE/PHD"/>
</dbReference>
<protein>
    <recommendedName>
        <fullName evidence="6">Zinc finger PHD-type domain-containing protein</fullName>
    </recommendedName>
</protein>
<reference evidence="7" key="1">
    <citation type="submission" date="2023-01" db="EMBL/GenBank/DDBJ databases">
        <title>Metagenome sequencing of chrysophaentin producing Chrysophaeum taylorii.</title>
        <authorList>
            <person name="Davison J."/>
            <person name="Bewley C."/>
        </authorList>
    </citation>
    <scope>NUCLEOTIDE SEQUENCE</scope>
    <source>
        <strain evidence="7">NIES-1699</strain>
    </source>
</reference>
<evidence type="ECO:0000259" key="6">
    <source>
        <dbReference type="SMART" id="SM00249"/>
    </source>
</evidence>
<gene>
    <name evidence="7" type="ORF">CTAYLR_002184</name>
</gene>
<dbReference type="GO" id="GO:0000785">
    <property type="term" value="C:chromatin"/>
    <property type="evidence" value="ECO:0007669"/>
    <property type="project" value="TreeGrafter"/>
</dbReference>
<dbReference type="GO" id="GO:0003677">
    <property type="term" value="F:DNA binding"/>
    <property type="evidence" value="ECO:0007669"/>
    <property type="project" value="TreeGrafter"/>
</dbReference>
<sequence>MARVHRIGQTKTVHVYRLVTAGTVEERIVQRAEKKLFLDRMVNSDAARASDDAVVPNGDNDVGAHEMLSALTFGADAVVNRSDDAEDEDLDDAAIDAIIDRSRDANSSVQGVIEGGKALTAATFVDTNGDYSNNNNNNNNVGASIRELRGVLYGGGGGGGDSEDAGKKRKNREVSLEDIGKEWAEIRAKRVKKQRVVTTKVGGVGEIGVLASSIEADDDDKDLVAAARHFSDAATTDSARKRQEEAKEAAAWEAEAAKAAVEAIGTRQKAGRDYDHESHCLICWDGGDIVCCDVCPTSWHLECLASINFPSPFGAAPVSTPSRSRGSSSKSRAARPKKPRARRPTVGTWACPHHRCSSCQRKCAAAGGLLFRCAVCPQTYCEDHLPANARMLGRCDRFEALGQRHPTQACFILCCPECSTWAKARGEIDDDNEYGTAAGIIGATGMDTTHQQQAAPPPSPVFATDKRADLERLDDVSRAAVMALIGKTKAVTLGEASPRLAGKVANFDKLASLLLATGAPDEPRDDAVLADHVLKWRGAAESREKGVKAMRERVAALTLRIERTLDAMRTYELHELAQLLDVLKLNPPEPSRSKANFNARHPYGVFVSGTSTISRRLLIKVVSLFLAWPRQSSLWVVKATSRMLGEDEAALADREAAKKGPGAMKRRAEAKRIRDVVEDRKRFAINDLFLYPLVPDRVADAIGLPLAIPNITVYTTNVARDAPTIQLRVIQHPATSSSSKKARA</sequence>
<name>A0AAD7UNE9_9STRA</name>
<dbReference type="Gene3D" id="3.30.40.10">
    <property type="entry name" value="Zinc/RING finger domain, C3HC4 (zinc finger)"/>
    <property type="match status" value="1"/>
</dbReference>
<feature type="region of interest" description="Disordered" evidence="5">
    <location>
        <begin position="316"/>
        <end position="346"/>
    </location>
</feature>
<dbReference type="Gene3D" id="3.40.50.300">
    <property type="entry name" value="P-loop containing nucleotide triphosphate hydrolases"/>
    <property type="match status" value="1"/>
</dbReference>
<dbReference type="InterPro" id="IPR011011">
    <property type="entry name" value="Znf_FYVE_PHD"/>
</dbReference>
<accession>A0AAD7UNE9</accession>
<dbReference type="InterPro" id="IPR001965">
    <property type="entry name" value="Znf_PHD"/>
</dbReference>
<dbReference type="SUPFAM" id="SSF57903">
    <property type="entry name" value="FYVE/PHD zinc finger"/>
    <property type="match status" value="1"/>
</dbReference>
<keyword evidence="4" id="KW-0539">Nucleus</keyword>
<feature type="compositionally biased region" description="Basic residues" evidence="5">
    <location>
        <begin position="332"/>
        <end position="343"/>
    </location>
</feature>
<evidence type="ECO:0000256" key="4">
    <source>
        <dbReference type="ARBA" id="ARBA00023242"/>
    </source>
</evidence>
<evidence type="ECO:0000256" key="3">
    <source>
        <dbReference type="ARBA" id="ARBA00022833"/>
    </source>
</evidence>
<dbReference type="SMART" id="SM00249">
    <property type="entry name" value="PHD"/>
    <property type="match status" value="1"/>
</dbReference>
<evidence type="ECO:0000256" key="5">
    <source>
        <dbReference type="SAM" id="MobiDB-lite"/>
    </source>
</evidence>
<organism evidence="7 8">
    <name type="scientific">Chrysophaeum taylorii</name>
    <dbReference type="NCBI Taxonomy" id="2483200"/>
    <lineage>
        <taxon>Eukaryota</taxon>
        <taxon>Sar</taxon>
        <taxon>Stramenopiles</taxon>
        <taxon>Ochrophyta</taxon>
        <taxon>Pelagophyceae</taxon>
        <taxon>Pelagomonadales</taxon>
        <taxon>Pelagomonadaceae</taxon>
        <taxon>Chrysophaeum</taxon>
    </lineage>
</organism>
<dbReference type="AlphaFoldDB" id="A0AAD7UNE9"/>
<dbReference type="SUPFAM" id="SSF52540">
    <property type="entry name" value="P-loop containing nucleoside triphosphate hydrolases"/>
    <property type="match status" value="1"/>
</dbReference>
<dbReference type="PANTHER" id="PTHR45623">
    <property type="entry name" value="CHROMODOMAIN-HELICASE-DNA-BINDING PROTEIN 3-RELATED-RELATED"/>
    <property type="match status" value="1"/>
</dbReference>
<comment type="caution">
    <text evidence="7">The sequence shown here is derived from an EMBL/GenBank/DDBJ whole genome shotgun (WGS) entry which is preliminary data.</text>
</comment>